<dbReference type="EMBL" id="CP002243">
    <property type="protein sequence ID" value="AEI75023.1"/>
    <property type="molecule type" value="Genomic_DNA"/>
</dbReference>
<dbReference type="InterPro" id="IPR050063">
    <property type="entry name" value="Ribosomal_protein_uL29"/>
</dbReference>
<dbReference type="GO" id="GO:0003735">
    <property type="term" value="F:structural constituent of ribosome"/>
    <property type="evidence" value="ECO:0007669"/>
    <property type="project" value="InterPro"/>
</dbReference>
<dbReference type="GO" id="GO:0022625">
    <property type="term" value="C:cytosolic large ribosomal subunit"/>
    <property type="evidence" value="ECO:0007669"/>
    <property type="project" value="TreeGrafter"/>
</dbReference>
<gene>
    <name evidence="5 6" type="primary">rpmC</name>
    <name evidence="6" type="ordered locus">MEPCIT_397</name>
</gene>
<dbReference type="PANTHER" id="PTHR10916:SF0">
    <property type="entry name" value="LARGE RIBOSOMAL SUBUNIT PROTEIN UL29C"/>
    <property type="match status" value="1"/>
</dbReference>
<dbReference type="KEGG" id="men:MEPCIT_397"/>
<dbReference type="HOGENOM" id="CLU_158491_1_2_6"/>
<dbReference type="SUPFAM" id="SSF46561">
    <property type="entry name" value="Ribosomal protein L29 (L29p)"/>
    <property type="match status" value="1"/>
</dbReference>
<comment type="similarity">
    <text evidence="1 5">Belongs to the universal ribosomal protein uL29 family.</text>
</comment>
<name>F7XY47_MOREP</name>
<keyword evidence="2 5" id="KW-0689">Ribosomal protein</keyword>
<dbReference type="InterPro" id="IPR001854">
    <property type="entry name" value="Ribosomal_uL29"/>
</dbReference>
<dbReference type="GO" id="GO:0006412">
    <property type="term" value="P:translation"/>
    <property type="evidence" value="ECO:0007669"/>
    <property type="project" value="UniProtKB-UniRule"/>
</dbReference>
<dbReference type="HAMAP" id="MF_00374">
    <property type="entry name" value="Ribosomal_uL29"/>
    <property type="match status" value="1"/>
</dbReference>
<dbReference type="Gene3D" id="1.10.287.310">
    <property type="match status" value="1"/>
</dbReference>
<dbReference type="InterPro" id="IPR036049">
    <property type="entry name" value="Ribosomal_uL29_sf"/>
</dbReference>
<organism evidence="6 7">
    <name type="scientific">Moranella endobia (strain PCIT)</name>
    <dbReference type="NCBI Taxonomy" id="903503"/>
    <lineage>
        <taxon>Bacteria</taxon>
        <taxon>Pseudomonadati</taxon>
        <taxon>Pseudomonadota</taxon>
        <taxon>Gammaproteobacteria</taxon>
        <taxon>Enterobacterales</taxon>
        <taxon>Enterobacteriaceae</taxon>
        <taxon>Candidatus Moranella</taxon>
    </lineage>
</organism>
<dbReference type="AlphaFoldDB" id="F7XY47"/>
<dbReference type="eggNOG" id="COG0255">
    <property type="taxonomic scope" value="Bacteria"/>
</dbReference>
<keyword evidence="7" id="KW-1185">Reference proteome</keyword>
<dbReference type="NCBIfam" id="TIGR00012">
    <property type="entry name" value="L29"/>
    <property type="match status" value="1"/>
</dbReference>
<reference key="1">
    <citation type="submission" date="2010-09" db="EMBL/GenBank/DDBJ databases">
        <title>An interdependent metabolic patchwork in the nested three-way symbiosis of mealybugs.</title>
        <authorList>
            <person name="McCutcheon J.P."/>
            <person name="von Dohlen C.D."/>
        </authorList>
    </citation>
    <scope>NUCLEOTIDE SEQUENCE</scope>
    <source>
        <strain>PCIT</strain>
    </source>
</reference>
<proteinExistence type="inferred from homology"/>
<evidence type="ECO:0000256" key="1">
    <source>
        <dbReference type="ARBA" id="ARBA00009254"/>
    </source>
</evidence>
<dbReference type="CDD" id="cd00427">
    <property type="entry name" value="Ribosomal_L29_HIP"/>
    <property type="match status" value="1"/>
</dbReference>
<dbReference type="PANTHER" id="PTHR10916">
    <property type="entry name" value="60S RIBOSOMAL PROTEIN L35/50S RIBOSOMAL PROTEIN L29"/>
    <property type="match status" value="1"/>
</dbReference>
<keyword evidence="3 5" id="KW-0687">Ribonucleoprotein</keyword>
<evidence type="ECO:0000313" key="6">
    <source>
        <dbReference type="EMBL" id="AEI75023.1"/>
    </source>
</evidence>
<sequence>MKANDLREKSVDELNKELLSLLREQFSLRMQAVSGQLQRTHLLKQVRRNVARVKQLLTSKAGV</sequence>
<dbReference type="Pfam" id="PF00831">
    <property type="entry name" value="Ribosomal_L29"/>
    <property type="match status" value="1"/>
</dbReference>
<dbReference type="Proteomes" id="UP000000504">
    <property type="component" value="Chromosome"/>
</dbReference>
<dbReference type="RefSeq" id="WP_013975773.1">
    <property type="nucleotide sequence ID" value="NC_015735.1"/>
</dbReference>
<dbReference type="FunFam" id="1.10.287.310:FF:000001">
    <property type="entry name" value="50S ribosomal protein L29"/>
    <property type="match status" value="1"/>
</dbReference>
<evidence type="ECO:0000256" key="4">
    <source>
        <dbReference type="ARBA" id="ARBA00035204"/>
    </source>
</evidence>
<accession>F7XY47</accession>
<protein>
    <recommendedName>
        <fullName evidence="4 5">Large ribosomal subunit protein uL29</fullName>
    </recommendedName>
</protein>
<evidence type="ECO:0000256" key="5">
    <source>
        <dbReference type="HAMAP-Rule" id="MF_00374"/>
    </source>
</evidence>
<evidence type="ECO:0000313" key="7">
    <source>
        <dbReference type="Proteomes" id="UP000000504"/>
    </source>
</evidence>
<evidence type="ECO:0000256" key="3">
    <source>
        <dbReference type="ARBA" id="ARBA00023274"/>
    </source>
</evidence>
<evidence type="ECO:0000256" key="2">
    <source>
        <dbReference type="ARBA" id="ARBA00022980"/>
    </source>
</evidence>
<reference evidence="6 7" key="2">
    <citation type="journal article" date="2011" name="Curr. Biol.">
        <title>An interdependent metabolic patchwork in the nested symbiosis of mealybugs.</title>
        <authorList>
            <person name="McCutcheon J.P."/>
            <person name="von Dohlen C.D."/>
        </authorList>
    </citation>
    <scope>NUCLEOTIDE SEQUENCE [LARGE SCALE GENOMIC DNA]</scope>
    <source>
        <strain evidence="6 7">PCIT</strain>
    </source>
</reference>
<dbReference type="OrthoDB" id="9815192at2"/>
<dbReference type="STRING" id="903503.MEPCIT_397"/>